<dbReference type="EMBL" id="CP060724">
    <property type="protein sequence ID" value="QNN75004.1"/>
    <property type="molecule type" value="Genomic_DNA"/>
</dbReference>
<accession>A0A7G9T4H9</accession>
<evidence type="ECO:0000313" key="12">
    <source>
        <dbReference type="Proteomes" id="UP000515800"/>
    </source>
</evidence>
<evidence type="ECO:0000256" key="2">
    <source>
        <dbReference type="ARBA" id="ARBA00022679"/>
    </source>
</evidence>
<evidence type="ECO:0000256" key="8">
    <source>
        <dbReference type="ARBA" id="ARBA00034120"/>
    </source>
</evidence>
<dbReference type="PANTHER" id="PTHR34047">
    <property type="entry name" value="NUCLEAR INTRON MATURASE 1, MITOCHONDRIAL-RELATED"/>
    <property type="match status" value="1"/>
</dbReference>
<evidence type="ECO:0000256" key="7">
    <source>
        <dbReference type="ARBA" id="ARBA00023118"/>
    </source>
</evidence>
<keyword evidence="6 11" id="KW-0695">RNA-directed DNA polymerase</keyword>
<name>A0A7G9T4H9_9LACO</name>
<evidence type="ECO:0000256" key="4">
    <source>
        <dbReference type="ARBA" id="ARBA00022723"/>
    </source>
</evidence>
<dbReference type="InterPro" id="IPR053543">
    <property type="entry name" value="Bacterial_RT"/>
</dbReference>
<feature type="domain" description="Reverse transcriptase" evidence="10">
    <location>
        <begin position="1"/>
        <end position="249"/>
    </location>
</feature>
<evidence type="ECO:0000256" key="9">
    <source>
        <dbReference type="ARBA" id="ARBA00048173"/>
    </source>
</evidence>
<dbReference type="GO" id="GO:0003723">
    <property type="term" value="F:RNA binding"/>
    <property type="evidence" value="ECO:0007669"/>
    <property type="project" value="InterPro"/>
</dbReference>
<organism evidence="11 12">
    <name type="scientific">Weissella diestrammenae</name>
    <dbReference type="NCBI Taxonomy" id="1162633"/>
    <lineage>
        <taxon>Bacteria</taxon>
        <taxon>Bacillati</taxon>
        <taxon>Bacillota</taxon>
        <taxon>Bacilli</taxon>
        <taxon>Lactobacillales</taxon>
        <taxon>Lactobacillaceae</taxon>
        <taxon>Weissella</taxon>
    </lineage>
</organism>
<comment type="similarity">
    <text evidence="8">Belongs to the bacterial reverse transcriptase family.</text>
</comment>
<proteinExistence type="inferred from homology"/>
<dbReference type="InterPro" id="IPR043502">
    <property type="entry name" value="DNA/RNA_pol_sf"/>
</dbReference>
<evidence type="ECO:0000313" key="11">
    <source>
        <dbReference type="EMBL" id="QNN75004.1"/>
    </source>
</evidence>
<keyword evidence="4" id="KW-0479">Metal-binding</keyword>
<evidence type="ECO:0000256" key="3">
    <source>
        <dbReference type="ARBA" id="ARBA00022695"/>
    </source>
</evidence>
<dbReference type="InterPro" id="IPR000123">
    <property type="entry name" value="Reverse_transcriptase_msDNA"/>
</dbReference>
<dbReference type="NCBIfam" id="NF038237">
    <property type="entry name" value="retron_Ec67_fus"/>
    <property type="match status" value="1"/>
</dbReference>
<dbReference type="PROSITE" id="PS50878">
    <property type="entry name" value="RT_POL"/>
    <property type="match status" value="1"/>
</dbReference>
<dbReference type="RefSeq" id="WP_187528839.1">
    <property type="nucleotide sequence ID" value="NZ_CP060724.1"/>
</dbReference>
<dbReference type="Pfam" id="PF00078">
    <property type="entry name" value="RVT_1"/>
    <property type="match status" value="1"/>
</dbReference>
<gene>
    <name evidence="11" type="ORF">H9L19_06355</name>
</gene>
<evidence type="ECO:0000259" key="10">
    <source>
        <dbReference type="PROSITE" id="PS50878"/>
    </source>
</evidence>
<keyword evidence="12" id="KW-1185">Reference proteome</keyword>
<evidence type="ECO:0000256" key="5">
    <source>
        <dbReference type="ARBA" id="ARBA00022842"/>
    </source>
</evidence>
<sequence length="610" mass="71695">MNLNEVNDVVDLARVLHYPSRKIKKILYRDRVDNQYFEFSLAKKSGGSRLINVPNEVLADLQNCILIELKRYMNNHDIKFSRVSQAYQKDREKGIYRNARIHRGRKYVINVDLEDFFPSIHFGRVVGFFEKNNKFKFTHRCAILLAQLVCYKGYLPQGASTSPLISNLICHTLDIHILKIAKKYHLRYSRFADDLTFSTNDDEISTEEQMHNFIKELTRQIGRDGFKVNWKKMRIAGPDVRHTVTGLVNNKIVKVKKEYYKNTRAMVNQLFYTHRFIIDGVKYNIENDESKKGGIKKLEGRLAFIDDINRRNNIEYLDDITKKAMTRVQNPKRYDKFSAFERMYRQFLFFKNFWQRNTPLIVTEGKTDVLHLKEAIKNSDILLPNISFFKPSSRFDFFLGIGFDGASKMDKFINLYIKENSFENLSIKFRKIDDIKKENDLFGLSGESKPVILLFDHEFADLESPINMFINNLSKDRTYRHIESKKIEELEKYESEKQNSNAIKKFLKKKLNENGFIHLVDNLYVLVIKKDVPSINEKYAIEGLYPIEVVNNVFGLGVLETYADNNFENVLSKNDFSKIIRHKPAEIFRGFRPTLSCIEEILKDSENRNN</sequence>
<evidence type="ECO:0000256" key="1">
    <source>
        <dbReference type="ARBA" id="ARBA00012493"/>
    </source>
</evidence>
<comment type="catalytic activity">
    <reaction evidence="9">
        <text>DNA(n) + a 2'-deoxyribonucleoside 5'-triphosphate = DNA(n+1) + diphosphate</text>
        <dbReference type="Rhea" id="RHEA:22508"/>
        <dbReference type="Rhea" id="RHEA-COMP:17339"/>
        <dbReference type="Rhea" id="RHEA-COMP:17340"/>
        <dbReference type="ChEBI" id="CHEBI:33019"/>
        <dbReference type="ChEBI" id="CHEBI:61560"/>
        <dbReference type="ChEBI" id="CHEBI:173112"/>
        <dbReference type="EC" id="2.7.7.49"/>
    </reaction>
</comment>
<dbReference type="KEGG" id="wdi:H9L19_06355"/>
<protein>
    <recommendedName>
        <fullName evidence="1">RNA-directed DNA polymerase</fullName>
        <ecNumber evidence="1">2.7.7.49</ecNumber>
    </recommendedName>
</protein>
<dbReference type="GO" id="GO:0051607">
    <property type="term" value="P:defense response to virus"/>
    <property type="evidence" value="ECO:0007669"/>
    <property type="project" value="UniProtKB-KW"/>
</dbReference>
<dbReference type="PRINTS" id="PR00866">
    <property type="entry name" value="RNADNAPOLMS"/>
</dbReference>
<dbReference type="GO" id="GO:0003964">
    <property type="term" value="F:RNA-directed DNA polymerase activity"/>
    <property type="evidence" value="ECO:0007669"/>
    <property type="project" value="UniProtKB-KW"/>
</dbReference>
<reference evidence="11 12" key="1">
    <citation type="submission" date="2020-08" db="EMBL/GenBank/DDBJ databases">
        <title>Genome sequence of Weissella diestrammenae KACC 16890T.</title>
        <authorList>
            <person name="Hyun D.-W."/>
            <person name="Bae J.-W."/>
        </authorList>
    </citation>
    <scope>NUCLEOTIDE SEQUENCE [LARGE SCALE GENOMIC DNA]</scope>
    <source>
        <strain evidence="11 12">KACC 16890</strain>
    </source>
</reference>
<keyword evidence="2" id="KW-0808">Transferase</keyword>
<dbReference type="PANTHER" id="PTHR34047:SF7">
    <property type="entry name" value="RNA-DIRECTED DNA POLYMERASE"/>
    <property type="match status" value="1"/>
</dbReference>
<keyword evidence="3" id="KW-0548">Nucleotidyltransferase</keyword>
<keyword evidence="5" id="KW-0460">Magnesium</keyword>
<dbReference type="InterPro" id="IPR000477">
    <property type="entry name" value="RT_dom"/>
</dbReference>
<dbReference type="CDD" id="cd03487">
    <property type="entry name" value="RT_Bac_retron_II"/>
    <property type="match status" value="1"/>
</dbReference>
<dbReference type="AlphaFoldDB" id="A0A7G9T4H9"/>
<dbReference type="InterPro" id="IPR051083">
    <property type="entry name" value="GrpII_Intron_Splice-Mob/Def"/>
</dbReference>
<dbReference type="EC" id="2.7.7.49" evidence="1"/>
<dbReference type="Proteomes" id="UP000515800">
    <property type="component" value="Chromosome"/>
</dbReference>
<dbReference type="GO" id="GO:0046872">
    <property type="term" value="F:metal ion binding"/>
    <property type="evidence" value="ECO:0007669"/>
    <property type="project" value="UniProtKB-KW"/>
</dbReference>
<keyword evidence="7" id="KW-0051">Antiviral defense</keyword>
<dbReference type="SUPFAM" id="SSF56672">
    <property type="entry name" value="DNA/RNA polymerases"/>
    <property type="match status" value="1"/>
</dbReference>
<evidence type="ECO:0000256" key="6">
    <source>
        <dbReference type="ARBA" id="ARBA00022918"/>
    </source>
</evidence>